<dbReference type="AlphaFoldDB" id="A0A7V5LZR5"/>
<dbReference type="Proteomes" id="UP000886070">
    <property type="component" value="Unassembled WGS sequence"/>
</dbReference>
<feature type="domain" description="DUF112" evidence="2">
    <location>
        <begin position="19"/>
        <end position="442"/>
    </location>
</feature>
<evidence type="ECO:0000259" key="2">
    <source>
        <dbReference type="Pfam" id="PF01970"/>
    </source>
</evidence>
<dbReference type="InterPro" id="IPR002823">
    <property type="entry name" value="DUF112_TM"/>
</dbReference>
<feature type="transmembrane region" description="Helical" evidence="1">
    <location>
        <begin position="392"/>
        <end position="410"/>
    </location>
</feature>
<keyword evidence="1" id="KW-1133">Transmembrane helix</keyword>
<keyword evidence="1" id="KW-0472">Membrane</keyword>
<name>A0A7V5LZR5_UNCAE</name>
<feature type="transmembrane region" description="Helical" evidence="1">
    <location>
        <begin position="208"/>
        <end position="228"/>
    </location>
</feature>
<feature type="transmembrane region" description="Helical" evidence="1">
    <location>
        <begin position="468"/>
        <end position="493"/>
    </location>
</feature>
<gene>
    <name evidence="3" type="ORF">ENL39_01165</name>
</gene>
<proteinExistence type="predicted"/>
<feature type="transmembrane region" description="Helical" evidence="1">
    <location>
        <begin position="108"/>
        <end position="134"/>
    </location>
</feature>
<dbReference type="PANTHER" id="PTHR35342:SF5">
    <property type="entry name" value="TRICARBOXYLIC TRANSPORT PROTEIN"/>
    <property type="match status" value="1"/>
</dbReference>
<dbReference type="EMBL" id="DRTT01000032">
    <property type="protein sequence ID" value="HHF98084.1"/>
    <property type="molecule type" value="Genomic_DNA"/>
</dbReference>
<feature type="transmembrane region" description="Helical" evidence="1">
    <location>
        <begin position="146"/>
        <end position="162"/>
    </location>
</feature>
<organism evidence="3">
    <name type="scientific">Aerophobetes bacterium</name>
    <dbReference type="NCBI Taxonomy" id="2030807"/>
    <lineage>
        <taxon>Bacteria</taxon>
        <taxon>Candidatus Aerophobota</taxon>
    </lineage>
</organism>
<keyword evidence="1" id="KW-0812">Transmembrane</keyword>
<protein>
    <submittedName>
        <fullName evidence="3">C4-dicarboxylate ABC transporter permease</fullName>
    </submittedName>
</protein>
<feature type="transmembrane region" description="Helical" evidence="1">
    <location>
        <begin position="169"/>
        <end position="188"/>
    </location>
</feature>
<evidence type="ECO:0000313" key="3">
    <source>
        <dbReference type="EMBL" id="HHF98084.1"/>
    </source>
</evidence>
<evidence type="ECO:0000256" key="1">
    <source>
        <dbReference type="SAM" id="Phobius"/>
    </source>
</evidence>
<feature type="transmembrane region" description="Helical" evidence="1">
    <location>
        <begin position="57"/>
        <end position="81"/>
    </location>
</feature>
<sequence length="515" mass="54238">MDGNIYITALTNLLNIKILILIFLGAAGGMVAGALPGITATMSVALLIPFTFTMDPIAGLVTLGAIYCGAIYGGCFSAILINTPGTPSSIGTCFDGFPMAKQGRAEEAIAGATTASVVGGIFGTFVLLFLSPFLADQALKFGPPEYFWLGIFGLTIIASLTAKSIIKGLIGGMFGVLLSTIGIAPIGGDVRFSFGQPALQGGVSLIPALIGFFCIPEVLNMIGTAHKITQRIPLSKKRKGVFLSTAAKVLKMPVTLLRSMIIGVIVGIIPGAGGNIANLVAYNETVRASKHPEKFGTGMLEGVVSTESANNAEVEGSLVPLLTLGIPGAPPAAVLFGALMLHGLRPGPELFAVHTTFVYTFIISLFFANIMMLFIGIFGGRMMARAISTTPVKLLAPFIVFLCIIGSYAIRNQMLDVVTMFGLGLAGYGLKKLGFHPGPIVLGIILGPIIEEGFVQSLLIGKAWTIPWTIFFVNPISVILIILCILSASWPFVSPKIEKIRDNLAKARRMKRSES</sequence>
<dbReference type="PANTHER" id="PTHR35342">
    <property type="entry name" value="TRICARBOXYLIC TRANSPORT PROTEIN"/>
    <property type="match status" value="1"/>
</dbReference>
<dbReference type="Pfam" id="PF01970">
    <property type="entry name" value="TctA"/>
    <property type="match status" value="1"/>
</dbReference>
<comment type="caution">
    <text evidence="3">The sequence shown here is derived from an EMBL/GenBank/DDBJ whole genome shotgun (WGS) entry which is preliminary data.</text>
</comment>
<accession>A0A7V5LZR5</accession>
<feature type="transmembrane region" description="Helical" evidence="1">
    <location>
        <begin position="357"/>
        <end position="380"/>
    </location>
</feature>
<reference evidence="3" key="1">
    <citation type="journal article" date="2020" name="mSystems">
        <title>Genome- and Community-Level Interaction Insights into Carbon Utilization and Element Cycling Functions of Hydrothermarchaeota in Hydrothermal Sediment.</title>
        <authorList>
            <person name="Zhou Z."/>
            <person name="Liu Y."/>
            <person name="Xu W."/>
            <person name="Pan J."/>
            <person name="Luo Z.H."/>
            <person name="Li M."/>
        </authorList>
    </citation>
    <scope>NUCLEOTIDE SEQUENCE [LARGE SCALE GENOMIC DNA]</scope>
    <source>
        <strain evidence="3">HyVt-92</strain>
    </source>
</reference>
<feature type="transmembrane region" description="Helical" evidence="1">
    <location>
        <begin position="31"/>
        <end position="51"/>
    </location>
</feature>